<dbReference type="PANTHER" id="PTHR12128:SF66">
    <property type="entry name" value="4-HYDROXY-2-OXOGLUTARATE ALDOLASE, MITOCHONDRIAL"/>
    <property type="match status" value="1"/>
</dbReference>
<gene>
    <name evidence="5" type="ORF">CcaverHIS019_0208530</name>
</gene>
<dbReference type="Pfam" id="PF00701">
    <property type="entry name" value="DHDPS"/>
    <property type="match status" value="1"/>
</dbReference>
<evidence type="ECO:0000313" key="5">
    <source>
        <dbReference type="EMBL" id="BEI89491.1"/>
    </source>
</evidence>
<evidence type="ECO:0008006" key="7">
    <source>
        <dbReference type="Google" id="ProtNLM"/>
    </source>
</evidence>
<dbReference type="KEGG" id="ccac:CcaHIS019_0208530"/>
<proteinExistence type="inferred from homology"/>
<dbReference type="SMART" id="SM01130">
    <property type="entry name" value="DHDPS"/>
    <property type="match status" value="1"/>
</dbReference>
<evidence type="ECO:0000313" key="6">
    <source>
        <dbReference type="Proteomes" id="UP001233271"/>
    </source>
</evidence>
<dbReference type="EMBL" id="AP028213">
    <property type="protein sequence ID" value="BEI89491.1"/>
    <property type="molecule type" value="Genomic_DNA"/>
</dbReference>
<feature type="active site" description="Schiff-base intermediate with substrate" evidence="3">
    <location>
        <position position="181"/>
    </location>
</feature>
<dbReference type="GeneID" id="85493362"/>
<dbReference type="CDD" id="cd00408">
    <property type="entry name" value="DHDPS-like"/>
    <property type="match status" value="1"/>
</dbReference>
<protein>
    <recommendedName>
        <fullName evidence="7">Dihydrodipicolinate synthetase</fullName>
    </recommendedName>
</protein>
<feature type="active site" description="Proton donor/acceptor" evidence="3">
    <location>
        <position position="151"/>
    </location>
</feature>
<keyword evidence="1 2" id="KW-0456">Lyase</keyword>
<dbReference type="AlphaFoldDB" id="A0AA48IE50"/>
<keyword evidence="6" id="KW-1185">Reference proteome</keyword>
<name>A0AA48IE50_9TREE</name>
<comment type="similarity">
    <text evidence="2">Belongs to the DapA family.</text>
</comment>
<evidence type="ECO:0000256" key="4">
    <source>
        <dbReference type="PIRSR" id="PIRSR001365-2"/>
    </source>
</evidence>
<dbReference type="GO" id="GO:0008840">
    <property type="term" value="F:4-hydroxy-tetrahydrodipicolinate synthase activity"/>
    <property type="evidence" value="ECO:0007669"/>
    <property type="project" value="TreeGrafter"/>
</dbReference>
<dbReference type="InterPro" id="IPR002220">
    <property type="entry name" value="DapA-like"/>
</dbReference>
<dbReference type="Gene3D" id="3.20.20.70">
    <property type="entry name" value="Aldolase class I"/>
    <property type="match status" value="1"/>
</dbReference>
<dbReference type="SUPFAM" id="SSF51569">
    <property type="entry name" value="Aldolase"/>
    <property type="match status" value="1"/>
</dbReference>
<dbReference type="PRINTS" id="PR00146">
    <property type="entry name" value="DHPICSNTHASE"/>
</dbReference>
<accession>A0AA48IE50</accession>
<dbReference type="Proteomes" id="UP001233271">
    <property type="component" value="Chromosome 2"/>
</dbReference>
<evidence type="ECO:0000256" key="2">
    <source>
        <dbReference type="PIRNR" id="PIRNR001365"/>
    </source>
</evidence>
<evidence type="ECO:0000256" key="1">
    <source>
        <dbReference type="ARBA" id="ARBA00023239"/>
    </source>
</evidence>
<feature type="binding site" evidence="4">
    <location>
        <position position="238"/>
    </location>
    <ligand>
        <name>pyruvate</name>
        <dbReference type="ChEBI" id="CHEBI:15361"/>
    </ligand>
</feature>
<organism evidence="5 6">
    <name type="scientific">Cutaneotrichosporon cavernicola</name>
    <dbReference type="NCBI Taxonomy" id="279322"/>
    <lineage>
        <taxon>Eukaryota</taxon>
        <taxon>Fungi</taxon>
        <taxon>Dikarya</taxon>
        <taxon>Basidiomycota</taxon>
        <taxon>Agaricomycotina</taxon>
        <taxon>Tremellomycetes</taxon>
        <taxon>Trichosporonales</taxon>
        <taxon>Trichosporonaceae</taxon>
        <taxon>Cutaneotrichosporon</taxon>
    </lineage>
</organism>
<dbReference type="PIRSF" id="PIRSF001365">
    <property type="entry name" value="DHDPS"/>
    <property type="match status" value="1"/>
</dbReference>
<evidence type="ECO:0000256" key="3">
    <source>
        <dbReference type="PIRSR" id="PIRSR001365-1"/>
    </source>
</evidence>
<dbReference type="InterPro" id="IPR013785">
    <property type="entry name" value="Aldolase_TIM"/>
</dbReference>
<sequence length="342" mass="35731">MVAPNGNGQHQRVLRAGVWAPIPAFMNDNEELDIPTFQSHVVALAQVGMQPVVNGSMGEAHHLTAEERTTLIRAAREALDAAGLHDTVIIGGTGGNSTRATIALCKSAADAGADVAIVIPPGYFAGALSKAAIKQFFADVATASPIPVMIYNYPGAAGGLDIDSDTVVEIARENPNICGVKLTCGAVGKLTRIAGGTQPSALSKFPRAAAVAPEFVTLGGFADFLLPTVGAGRAHGAIMGLANIYPRSIVKLMTLALKEQKDEITKEEKQEALHLQDLCAGADAAFARAGIAGTKWWLKQHSGVPCARVRRPILETSEEAGKALKADAAIQAFWEVEQALAK</sequence>
<reference evidence="5" key="1">
    <citation type="journal article" date="2023" name="BMC Genomics">
        <title>Chromosome-level genome assemblies of Cutaneotrichosporon spp. (Trichosporonales, Basidiomycota) reveal imbalanced evolution between nucleotide sequences and chromosome synteny.</title>
        <authorList>
            <person name="Kobayashi Y."/>
            <person name="Kayamori A."/>
            <person name="Aoki K."/>
            <person name="Shiwa Y."/>
            <person name="Matsutani M."/>
            <person name="Fujita N."/>
            <person name="Sugita T."/>
            <person name="Iwasaki W."/>
            <person name="Tanaka N."/>
            <person name="Takashima M."/>
        </authorList>
    </citation>
    <scope>NUCLEOTIDE SEQUENCE</scope>
    <source>
        <strain evidence="5">HIS019</strain>
    </source>
</reference>
<dbReference type="RefSeq" id="XP_060454757.1">
    <property type="nucleotide sequence ID" value="XM_060597911.1"/>
</dbReference>
<dbReference type="PANTHER" id="PTHR12128">
    <property type="entry name" value="DIHYDRODIPICOLINATE SYNTHASE"/>
    <property type="match status" value="1"/>
</dbReference>